<evidence type="ECO:0000256" key="4">
    <source>
        <dbReference type="ARBA" id="ARBA00022857"/>
    </source>
</evidence>
<dbReference type="InterPro" id="IPR015895">
    <property type="entry name" value="4pyrrol_synth_GluRdtase_N"/>
</dbReference>
<evidence type="ECO:0000313" key="18">
    <source>
        <dbReference type="EMBL" id="KRG20713.1"/>
    </source>
</evidence>
<evidence type="ECO:0000256" key="9">
    <source>
        <dbReference type="HAMAP-Rule" id="MF_00087"/>
    </source>
</evidence>
<dbReference type="EMBL" id="LKAJ01000009">
    <property type="protein sequence ID" value="KRG20713.1"/>
    <property type="molecule type" value="Genomic_DNA"/>
</dbReference>
<name>A0A0Q9YLM1_9GAMM</name>
<dbReference type="OrthoDB" id="110209at2"/>
<dbReference type="UniPathway" id="UPA00251">
    <property type="reaction ID" value="UER00316"/>
</dbReference>
<evidence type="ECO:0000256" key="7">
    <source>
        <dbReference type="ARBA" id="ARBA00047464"/>
    </source>
</evidence>
<dbReference type="HAMAP" id="MF_00087">
    <property type="entry name" value="Glu_tRNA_reductase"/>
    <property type="match status" value="1"/>
</dbReference>
<dbReference type="NCBIfam" id="TIGR01035">
    <property type="entry name" value="hemA"/>
    <property type="match status" value="1"/>
</dbReference>
<evidence type="ECO:0000259" key="16">
    <source>
        <dbReference type="Pfam" id="PF01488"/>
    </source>
</evidence>
<comment type="catalytic activity">
    <reaction evidence="7 9 14">
        <text>(S)-4-amino-5-oxopentanoate + tRNA(Glu) + NADP(+) = L-glutamyl-tRNA(Glu) + NADPH + H(+)</text>
        <dbReference type="Rhea" id="RHEA:12344"/>
        <dbReference type="Rhea" id="RHEA-COMP:9663"/>
        <dbReference type="Rhea" id="RHEA-COMP:9680"/>
        <dbReference type="ChEBI" id="CHEBI:15378"/>
        <dbReference type="ChEBI" id="CHEBI:57501"/>
        <dbReference type="ChEBI" id="CHEBI:57783"/>
        <dbReference type="ChEBI" id="CHEBI:58349"/>
        <dbReference type="ChEBI" id="CHEBI:78442"/>
        <dbReference type="ChEBI" id="CHEBI:78520"/>
        <dbReference type="EC" id="1.2.1.70"/>
    </reaction>
</comment>
<dbReference type="SUPFAM" id="SSF51735">
    <property type="entry name" value="NAD(P)-binding Rossmann-fold domains"/>
    <property type="match status" value="1"/>
</dbReference>
<feature type="active site" description="Nucleophile" evidence="9 10">
    <location>
        <position position="49"/>
    </location>
</feature>
<evidence type="ECO:0000256" key="3">
    <source>
        <dbReference type="ARBA" id="ARBA00012970"/>
    </source>
</evidence>
<protein>
    <recommendedName>
        <fullName evidence="8 9">Glutamyl-tRNA reductase</fullName>
        <shortName evidence="9">GluTR</shortName>
        <ecNumber evidence="3 9">1.2.1.70</ecNumber>
    </recommendedName>
</protein>
<evidence type="ECO:0000256" key="11">
    <source>
        <dbReference type="PIRSR" id="PIRSR000445-2"/>
    </source>
</evidence>
<dbReference type="SUPFAM" id="SSF69075">
    <property type="entry name" value="Glutamyl tRNA-reductase dimerization domain"/>
    <property type="match status" value="1"/>
</dbReference>
<dbReference type="SUPFAM" id="SSF69742">
    <property type="entry name" value="Glutamyl tRNA-reductase catalytic, N-terminal domain"/>
    <property type="match status" value="1"/>
</dbReference>
<feature type="binding site" evidence="9 11">
    <location>
        <begin position="48"/>
        <end position="51"/>
    </location>
    <ligand>
        <name>substrate</name>
    </ligand>
</feature>
<keyword evidence="5 9" id="KW-0560">Oxidoreductase</keyword>
<evidence type="ECO:0000256" key="14">
    <source>
        <dbReference type="RuleBase" id="RU000584"/>
    </source>
</evidence>
<reference evidence="18" key="1">
    <citation type="submission" date="2015-09" db="EMBL/GenBank/DDBJ databases">
        <title>Draft Genome Sequences of Two Novel Amoeba-resistant Intranuclear Bacteria, Candidatus Berkiella cookevillensis and Candidatus Berkiella aquae.</title>
        <authorList>
            <person name="Mehari Y.T."/>
            <person name="Arivett B.A."/>
            <person name="Farone A.L."/>
            <person name="Gunderson J.H."/>
            <person name="Farone M.B."/>
        </authorList>
    </citation>
    <scope>NUCLEOTIDE SEQUENCE [LARGE SCALE GENOMIC DNA]</scope>
    <source>
        <strain evidence="18">HT99</strain>
    </source>
</reference>
<dbReference type="CDD" id="cd05213">
    <property type="entry name" value="NAD_bind_Glutamyl_tRNA_reduct"/>
    <property type="match status" value="1"/>
</dbReference>
<dbReference type="InterPro" id="IPR036291">
    <property type="entry name" value="NAD(P)-bd_dom_sf"/>
</dbReference>
<evidence type="ECO:0000259" key="17">
    <source>
        <dbReference type="Pfam" id="PF05201"/>
    </source>
</evidence>
<evidence type="ECO:0000256" key="5">
    <source>
        <dbReference type="ARBA" id="ARBA00023002"/>
    </source>
</evidence>
<dbReference type="InterPro" id="IPR018214">
    <property type="entry name" value="GluRdtase_CS"/>
</dbReference>
<dbReference type="FunFam" id="3.30.460.30:FF:000001">
    <property type="entry name" value="Glutamyl-tRNA reductase"/>
    <property type="match status" value="1"/>
</dbReference>
<dbReference type="GO" id="GO:0019353">
    <property type="term" value="P:protoporphyrinogen IX biosynthetic process from glutamate"/>
    <property type="evidence" value="ECO:0007669"/>
    <property type="project" value="TreeGrafter"/>
</dbReference>
<dbReference type="Gene3D" id="3.30.460.30">
    <property type="entry name" value="Glutamyl-tRNA reductase, N-terminal domain"/>
    <property type="match status" value="1"/>
</dbReference>
<evidence type="ECO:0000256" key="1">
    <source>
        <dbReference type="ARBA" id="ARBA00005059"/>
    </source>
</evidence>
<dbReference type="InterPro" id="IPR015896">
    <property type="entry name" value="4pyrrol_synth_GluRdtase_dimer"/>
</dbReference>
<dbReference type="EC" id="1.2.1.70" evidence="3 9"/>
<dbReference type="Pfam" id="PF01488">
    <property type="entry name" value="Shikimate_DH"/>
    <property type="match status" value="1"/>
</dbReference>
<dbReference type="InterPro" id="IPR036343">
    <property type="entry name" value="GluRdtase_N_sf"/>
</dbReference>
<dbReference type="PANTHER" id="PTHR43013">
    <property type="entry name" value="GLUTAMYL-TRNA REDUCTASE"/>
    <property type="match status" value="1"/>
</dbReference>
<evidence type="ECO:0000256" key="8">
    <source>
        <dbReference type="ARBA" id="ARBA00068659"/>
    </source>
</evidence>
<evidence type="ECO:0000256" key="12">
    <source>
        <dbReference type="PIRSR" id="PIRSR000445-3"/>
    </source>
</evidence>
<organism evidence="18">
    <name type="scientific">Candidatus Berkiella aquae</name>
    <dbReference type="NCBI Taxonomy" id="295108"/>
    <lineage>
        <taxon>Bacteria</taxon>
        <taxon>Pseudomonadati</taxon>
        <taxon>Pseudomonadota</taxon>
        <taxon>Gammaproteobacteria</taxon>
        <taxon>Candidatus Berkiellales</taxon>
        <taxon>Candidatus Berkiellaceae</taxon>
        <taxon>Candidatus Berkiella</taxon>
    </lineage>
</organism>
<feature type="binding site" evidence="9 11">
    <location>
        <begin position="113"/>
        <end position="115"/>
    </location>
    <ligand>
        <name>substrate</name>
    </ligand>
</feature>
<evidence type="ECO:0000256" key="10">
    <source>
        <dbReference type="PIRSR" id="PIRSR000445-1"/>
    </source>
</evidence>
<comment type="domain">
    <text evidence="9">Possesses an unusual extended V-shaped dimeric structure with each monomer consisting of three distinct domains arranged along a curved 'spinal' alpha-helix. The N-terminal catalytic domain specifically recognizes the glutamate moiety of the substrate. The second domain is the NADPH-binding domain, and the third C-terminal domain is responsible for dimerization.</text>
</comment>
<dbReference type="AlphaFoldDB" id="A0A0Q9YLM1"/>
<feature type="binding site" evidence="9 12">
    <location>
        <begin position="188"/>
        <end position="193"/>
    </location>
    <ligand>
        <name>NADP(+)</name>
        <dbReference type="ChEBI" id="CHEBI:58349"/>
    </ligand>
</feature>
<feature type="domain" description="Tetrapyrrole biosynthesis glutamyl-tRNA reductase dimerisation" evidence="15">
    <location>
        <begin position="318"/>
        <end position="414"/>
    </location>
</feature>
<comment type="function">
    <text evidence="9">Catalyzes the NADPH-dependent reduction of glutamyl-tRNA(Glu) to glutamate 1-semialdehyde (GSA).</text>
</comment>
<sequence>MLLTLGISHKTAPIDVREKLAFTQENIPGVLAALYGEIALEEVALLSTCNRTEFYFSTQNQANTSFRQLQSWWKNYLTPQFDMTPYLYMYTEEHAVRHVMRLACGLDSMVIGEPQILGQLKIAYQTASQSGVVGRTLSRLFQTSFSVAKKIRTQTGIASHPVSIAYAATTLAKQIFCDLSQATVVLIGAGENIELTLQHLLAKQVKRIIIANRTVSHAKALAERYGAMAVGLNELGWCLQQADIVISSIASPKPVVTKTHVEQAFTKRRPLFMVDLGVPRNIEPDLAHCEDIYLYTVDDLQGYVNENLKTRQNAAKDAEVLIEHASGAYMEWMSAQAQLATVRQLRLKAQDIKNHALSAAINRLRRGEAPEKVLTQFAHQLTQKLLHQPTVQLRQASLEQSEEKITVVKELFDLSD</sequence>
<dbReference type="InterPro" id="IPR036453">
    <property type="entry name" value="GluRdtase_dimer_dom_sf"/>
</dbReference>
<gene>
    <name evidence="9 18" type="primary">hemA</name>
    <name evidence="18" type="ORF">HT99x_02200</name>
</gene>
<dbReference type="PROSITE" id="PS00747">
    <property type="entry name" value="GLUTR"/>
    <property type="match status" value="1"/>
</dbReference>
<feature type="domain" description="Quinate/shikimate 5-dehydrogenase/glutamyl-tRNA reductase" evidence="16">
    <location>
        <begin position="171"/>
        <end position="301"/>
    </location>
</feature>
<dbReference type="STRING" id="295108.HT99x_02200"/>
<dbReference type="PATRIC" id="fig|1590043.3.peg.2246"/>
<dbReference type="InterPro" id="IPR006151">
    <property type="entry name" value="Shikm_DH/Glu-tRNA_Rdtase"/>
</dbReference>
<comment type="pathway">
    <text evidence="1 9 14">Porphyrin-containing compound metabolism; protoporphyrin-IX biosynthesis; 5-aminolevulinate from L-glutamyl-tRNA(Glu): step 1/2.</text>
</comment>
<evidence type="ECO:0000256" key="6">
    <source>
        <dbReference type="ARBA" id="ARBA00023244"/>
    </source>
</evidence>
<proteinExistence type="inferred from homology"/>
<keyword evidence="6 9" id="KW-0627">Porphyrin biosynthesis</keyword>
<comment type="similarity">
    <text evidence="2 9 14">Belongs to the glutamyl-tRNA reductase family.</text>
</comment>
<feature type="site" description="Important for activity" evidence="9 13">
    <location>
        <position position="98"/>
    </location>
</feature>
<keyword evidence="4 9" id="KW-0521">NADP</keyword>
<dbReference type="PANTHER" id="PTHR43013:SF1">
    <property type="entry name" value="GLUTAMYL-TRNA REDUCTASE"/>
    <property type="match status" value="1"/>
</dbReference>
<evidence type="ECO:0000259" key="15">
    <source>
        <dbReference type="Pfam" id="PF00745"/>
    </source>
</evidence>
<comment type="caution">
    <text evidence="18">The sequence shown here is derived from an EMBL/GenBank/DDBJ whole genome shotgun (WGS) entry which is preliminary data.</text>
</comment>
<dbReference type="GO" id="GO:0050661">
    <property type="term" value="F:NADP binding"/>
    <property type="evidence" value="ECO:0007669"/>
    <property type="project" value="InterPro"/>
</dbReference>
<comment type="miscellaneous">
    <text evidence="9">During catalysis, the active site Cys acts as a nucleophile attacking the alpha-carbonyl group of tRNA-bound glutamate with the formation of a thioester intermediate between enzyme and glutamate, and the concomitant release of tRNA(Glu). The thioester intermediate is finally reduced by direct hydride transfer from NADPH, to form the product GSA.</text>
</comment>
<dbReference type="Pfam" id="PF00745">
    <property type="entry name" value="GlutR_dimer"/>
    <property type="match status" value="1"/>
</dbReference>
<dbReference type="PIRSF" id="PIRSF000445">
    <property type="entry name" value="4pyrrol_synth_GluRdtase"/>
    <property type="match status" value="1"/>
</dbReference>
<dbReference type="FunFam" id="3.40.50.720:FF:000031">
    <property type="entry name" value="Glutamyl-tRNA reductase"/>
    <property type="match status" value="1"/>
</dbReference>
<dbReference type="GO" id="GO:0008883">
    <property type="term" value="F:glutamyl-tRNA reductase activity"/>
    <property type="evidence" value="ECO:0007669"/>
    <property type="project" value="UniProtKB-UniRule"/>
</dbReference>
<feature type="binding site" evidence="9 11">
    <location>
        <position position="119"/>
    </location>
    <ligand>
        <name>substrate</name>
    </ligand>
</feature>
<dbReference type="Pfam" id="PF05201">
    <property type="entry name" value="GlutR_N"/>
    <property type="match status" value="1"/>
</dbReference>
<evidence type="ECO:0000256" key="2">
    <source>
        <dbReference type="ARBA" id="ARBA00005916"/>
    </source>
</evidence>
<dbReference type="InterPro" id="IPR000343">
    <property type="entry name" value="4pyrrol_synth_GluRdtase"/>
</dbReference>
<comment type="subunit">
    <text evidence="9">Homodimer.</text>
</comment>
<feature type="binding site" evidence="9 11">
    <location>
        <position position="108"/>
    </location>
    <ligand>
        <name>substrate</name>
    </ligand>
</feature>
<dbReference type="Gene3D" id="3.40.50.720">
    <property type="entry name" value="NAD(P)-binding Rossmann-like Domain"/>
    <property type="match status" value="1"/>
</dbReference>
<evidence type="ECO:0000256" key="13">
    <source>
        <dbReference type="PIRSR" id="PIRSR000445-4"/>
    </source>
</evidence>
<accession>A0A0Q9YLM1</accession>
<feature type="domain" description="Glutamyl-tRNA reductase N-terminal" evidence="17">
    <location>
        <begin position="5"/>
        <end position="155"/>
    </location>
</feature>